<feature type="compositionally biased region" description="Basic and acidic residues" evidence="1">
    <location>
        <begin position="77"/>
        <end position="95"/>
    </location>
</feature>
<feature type="compositionally biased region" description="Basic and acidic residues" evidence="1">
    <location>
        <begin position="52"/>
        <end position="68"/>
    </location>
</feature>
<proteinExistence type="predicted"/>
<dbReference type="EMBL" id="AP014546">
    <property type="protein sequence ID" value="BBB29721.1"/>
    <property type="molecule type" value="Genomic_DNA"/>
</dbReference>
<name>A0A7R6PIG1_9GAMM</name>
<reference evidence="2 3" key="1">
    <citation type="journal article" date="2008" name="Int. J. Syst. Evol. Microbiol.">
        <title>Neptunomonas japonica sp. nov., an Osedax japonicus symbiont-like bacterium isolated from sediment adjacent to sperm whale carcasses off Kagoshima, Japan.</title>
        <authorList>
            <person name="Miyazaki M."/>
            <person name="Nogi Y."/>
            <person name="Fujiwara Y."/>
            <person name="Kawato M."/>
            <person name="Kubokawa K."/>
            <person name="Horikoshi K."/>
        </authorList>
    </citation>
    <scope>NUCLEOTIDE SEQUENCE [LARGE SCALE GENOMIC DNA]</scope>
    <source>
        <strain evidence="2 3">JAMM 1380</strain>
    </source>
</reference>
<protein>
    <submittedName>
        <fullName evidence="2">Uncharacterized protein</fullName>
    </submittedName>
</protein>
<gene>
    <name evidence="2" type="ORF">NEJAP_1770</name>
</gene>
<dbReference type="KEGG" id="njp:NEJAP_1770"/>
<feature type="region of interest" description="Disordered" evidence="1">
    <location>
        <begin position="1"/>
        <end position="95"/>
    </location>
</feature>
<evidence type="ECO:0000256" key="1">
    <source>
        <dbReference type="SAM" id="MobiDB-lite"/>
    </source>
</evidence>
<accession>A0A7R6PIG1</accession>
<keyword evidence="3" id="KW-1185">Reference proteome</keyword>
<dbReference type="RefSeq" id="WP_028470694.1">
    <property type="nucleotide sequence ID" value="NZ_AP014546.1"/>
</dbReference>
<dbReference type="AlphaFoldDB" id="A0A7R6PIG1"/>
<dbReference type="Proteomes" id="UP000595332">
    <property type="component" value="Chromosome"/>
</dbReference>
<sequence length="95" mass="10806">MTRKKKQRSHVGQFITGESDIPTKEELLADPNSKESLKKKALEQSKKRKSVYQKELDKQQAEKDKADKLQQPQGGRLADKIRANAKAKENEQADS</sequence>
<feature type="compositionally biased region" description="Basic and acidic residues" evidence="1">
    <location>
        <begin position="21"/>
        <end position="45"/>
    </location>
</feature>
<evidence type="ECO:0000313" key="2">
    <source>
        <dbReference type="EMBL" id="BBB29721.1"/>
    </source>
</evidence>
<organism evidence="2 3">
    <name type="scientific">Neptunomonas japonica JAMM 1380</name>
    <dbReference type="NCBI Taxonomy" id="1441457"/>
    <lineage>
        <taxon>Bacteria</taxon>
        <taxon>Pseudomonadati</taxon>
        <taxon>Pseudomonadota</taxon>
        <taxon>Gammaproteobacteria</taxon>
        <taxon>Oceanospirillales</taxon>
        <taxon>Oceanospirillaceae</taxon>
        <taxon>Neptunomonas</taxon>
    </lineage>
</organism>
<evidence type="ECO:0000313" key="3">
    <source>
        <dbReference type="Proteomes" id="UP000595332"/>
    </source>
</evidence>